<evidence type="ECO:0000256" key="1">
    <source>
        <dbReference type="SAM" id="MobiDB-lite"/>
    </source>
</evidence>
<reference evidence="2" key="1">
    <citation type="submission" date="2017-10" db="EMBL/GenBank/DDBJ databases">
        <title>Massilia psychrophilum sp. nov., a novel purple-pigmented bacterium isolated from Tianshan glacier, Xinjiang Municipality, China.</title>
        <authorList>
            <person name="Wang H."/>
        </authorList>
    </citation>
    <scope>NUCLEOTIDE SEQUENCE [LARGE SCALE GENOMIC DNA]</scope>
    <source>
        <strain evidence="2">B2</strain>
    </source>
</reference>
<keyword evidence="3" id="KW-1185">Reference proteome</keyword>
<sequence length="1059" mass="115515">MIEQPILIRNYMHAPDEEPYLLVLNHGQVTQPAPALNHVLGAFHDNGQGGGIAAAQAADGRYGYLDTHGAWVIEPTLDKARTFADNGLARFCSDGRWGYLDLTGNTVIAPQYEDAQAFSAGLAAVRTAANKWTYIDTSGKPAFKGAFREARSFSAAGLAVASTKRDLFGYIDASGDWAIAPRFARALAFSAQGVAPASEDGELFGLIGLRGEWILQPCHRKIGQFNADGLAYCEEAGERWDDGGYINARGEHVIRHKRRLSPSMSCGFAVEANGAYVNAQGTLDFGVYVSWAHRFNQFGFGIARFAGVEQTPQGAVDLPPVWAIARDDASIAMPPADVLEPVTDDDCMVVSAEANTPLAAFIASDKSVALLDRDARVAYRLRAERGPKGRHAALYDAAGALLWQGAPHAAQHMPHPFFSVSADALLEAIDSVDDLITFVEAMMLKAEEKLHNIDALLQAPDGTDEDEDEDDDEDDEDDEDEDDDLDSDEKLAKSVSTSRRIYQSYVDGHVNAVYEFLSYERERMSEAMYTRCMERLVAHFGPADPDPDVPDGSPGDGLPAWQVALRQPIAGPDAPRPESNQLWLSIDLESDNGDGNEWHNIRLLCSPSKETLEAALAGRCPAAPAPAVEVKPVPQTAQEWFDWAYGAKHAITHMPPELIDDAVADYAVERDADALQELPAHLQTPARLERIIRRGADHAADVPGRCMTAEGLALARSLYGDDDDWCRRDKRGSRVPTTFDVNCLYDVWGCLIDEQFCMRALAAGADLGSVPLWLRSETMYATVRLGSSANLRHIPRASITADMVMRVDAGDLALIPEALLSADVCRDWIKTDPMSLGYLPEALRSPELCLAAVKRNTQAFSGVPDALKEDIATSIIARHQGPAGTKETGCRWHALRAWTRLWNRNWEGAISDALLALGHVDDPAHMHYVLASAYRANGQAFRAAGEAAKVRSLCSEYEPEFGPAVDTDWLRTIARSAFNEADEAMVLEELRSNPLVLSQIPGRRITRAMVDLAVGIDPEAVAHVPKRLMTAALYALAVRTNNKRESRVPPAFRSTGKAG</sequence>
<dbReference type="AlphaFoldDB" id="A0A2D2DMK0"/>
<gene>
    <name evidence="2" type="ORF">CR152_17995</name>
</gene>
<organism evidence="2 3">
    <name type="scientific">Massilia violaceinigra</name>
    <dbReference type="NCBI Taxonomy" id="2045208"/>
    <lineage>
        <taxon>Bacteria</taxon>
        <taxon>Pseudomonadati</taxon>
        <taxon>Pseudomonadota</taxon>
        <taxon>Betaproteobacteria</taxon>
        <taxon>Burkholderiales</taxon>
        <taxon>Oxalobacteraceae</taxon>
        <taxon>Telluria group</taxon>
        <taxon>Massilia</taxon>
    </lineage>
</organism>
<name>A0A2D2DMK0_9BURK</name>
<dbReference type="PANTHER" id="PTHR37841">
    <property type="entry name" value="GLR2918 PROTEIN"/>
    <property type="match status" value="1"/>
</dbReference>
<accession>A0A2D2DMK0</accession>
<dbReference type="SUPFAM" id="SSF69360">
    <property type="entry name" value="Cell wall binding repeat"/>
    <property type="match status" value="1"/>
</dbReference>
<evidence type="ECO:0000313" key="2">
    <source>
        <dbReference type="EMBL" id="ATQ76216.1"/>
    </source>
</evidence>
<evidence type="ECO:0000313" key="3">
    <source>
        <dbReference type="Proteomes" id="UP000229897"/>
    </source>
</evidence>
<feature type="compositionally biased region" description="Acidic residues" evidence="1">
    <location>
        <begin position="462"/>
        <end position="487"/>
    </location>
</feature>
<dbReference type="PANTHER" id="PTHR37841:SF1">
    <property type="entry name" value="DUF3298 DOMAIN-CONTAINING PROTEIN"/>
    <property type="match status" value="1"/>
</dbReference>
<dbReference type="InterPro" id="IPR032774">
    <property type="entry name" value="WG_beta_rep"/>
</dbReference>
<dbReference type="Proteomes" id="UP000229897">
    <property type="component" value="Chromosome"/>
</dbReference>
<proteinExistence type="predicted"/>
<dbReference type="OrthoDB" id="8735072at2"/>
<dbReference type="Pfam" id="PF14903">
    <property type="entry name" value="WG_beta_rep"/>
    <property type="match status" value="2"/>
</dbReference>
<dbReference type="KEGG" id="mass:CR152_17995"/>
<evidence type="ECO:0008006" key="4">
    <source>
        <dbReference type="Google" id="ProtNLM"/>
    </source>
</evidence>
<dbReference type="EMBL" id="CP024608">
    <property type="protein sequence ID" value="ATQ76216.1"/>
    <property type="molecule type" value="Genomic_DNA"/>
</dbReference>
<feature type="region of interest" description="Disordered" evidence="1">
    <location>
        <begin position="457"/>
        <end position="493"/>
    </location>
</feature>
<protein>
    <recommendedName>
        <fullName evidence="4">WG repeat-containing protein</fullName>
    </recommendedName>
</protein>